<dbReference type="InterPro" id="IPR018490">
    <property type="entry name" value="cNMP-bd_dom_sf"/>
</dbReference>
<dbReference type="SMART" id="SM00100">
    <property type="entry name" value="cNMP"/>
    <property type="match status" value="1"/>
</dbReference>
<proteinExistence type="predicted"/>
<dbReference type="CDD" id="cd00038">
    <property type="entry name" value="CAP_ED"/>
    <property type="match status" value="1"/>
</dbReference>
<dbReference type="AlphaFoldDB" id="A0A3B0YDT9"/>
<dbReference type="EMBL" id="UOFJ01000222">
    <property type="protein sequence ID" value="VAW66496.1"/>
    <property type="molecule type" value="Genomic_DNA"/>
</dbReference>
<evidence type="ECO:0000313" key="2">
    <source>
        <dbReference type="EMBL" id="VAW66496.1"/>
    </source>
</evidence>
<name>A0A3B0YDT9_9ZZZZ</name>
<sequence>MSSILKDFLQRDAFKQANACTWVKYNNGARIMLEGEQSLDVFYIEQGRVRINKRVVLHDGRQIQSGFCELGPGDTFGELNLFDGSPRSASVFACEDVELIRINRDILLEFLDSHPEESYQLFKFWLQRLASNIRESNDRSSHLFAWGLNQYGIDKDL</sequence>
<gene>
    <name evidence="2" type="ORF">MNBD_GAMMA10-1953</name>
</gene>
<dbReference type="Pfam" id="PF00027">
    <property type="entry name" value="cNMP_binding"/>
    <property type="match status" value="1"/>
</dbReference>
<organism evidence="2">
    <name type="scientific">hydrothermal vent metagenome</name>
    <dbReference type="NCBI Taxonomy" id="652676"/>
    <lineage>
        <taxon>unclassified sequences</taxon>
        <taxon>metagenomes</taxon>
        <taxon>ecological metagenomes</taxon>
    </lineage>
</organism>
<dbReference type="PROSITE" id="PS50042">
    <property type="entry name" value="CNMP_BINDING_3"/>
    <property type="match status" value="1"/>
</dbReference>
<dbReference type="InterPro" id="IPR014710">
    <property type="entry name" value="RmlC-like_jellyroll"/>
</dbReference>
<accession>A0A3B0YDT9</accession>
<dbReference type="PANTHER" id="PTHR23011:SF28">
    <property type="entry name" value="CYCLIC NUCLEOTIDE-BINDING DOMAIN CONTAINING PROTEIN"/>
    <property type="match status" value="1"/>
</dbReference>
<evidence type="ECO:0000259" key="1">
    <source>
        <dbReference type="PROSITE" id="PS50042"/>
    </source>
</evidence>
<feature type="domain" description="Cyclic nucleotide-binding" evidence="1">
    <location>
        <begin position="4"/>
        <end position="128"/>
    </location>
</feature>
<dbReference type="InterPro" id="IPR000595">
    <property type="entry name" value="cNMP-bd_dom"/>
</dbReference>
<dbReference type="SUPFAM" id="SSF51206">
    <property type="entry name" value="cAMP-binding domain-like"/>
    <property type="match status" value="1"/>
</dbReference>
<reference evidence="2" key="1">
    <citation type="submission" date="2018-06" db="EMBL/GenBank/DDBJ databases">
        <authorList>
            <person name="Zhirakovskaya E."/>
        </authorList>
    </citation>
    <scope>NUCLEOTIDE SEQUENCE</scope>
</reference>
<protein>
    <recommendedName>
        <fullName evidence="1">Cyclic nucleotide-binding domain-containing protein</fullName>
    </recommendedName>
</protein>
<dbReference type="PANTHER" id="PTHR23011">
    <property type="entry name" value="CYCLIC NUCLEOTIDE-BINDING DOMAIN CONTAINING PROTEIN"/>
    <property type="match status" value="1"/>
</dbReference>
<dbReference type="Gene3D" id="2.60.120.10">
    <property type="entry name" value="Jelly Rolls"/>
    <property type="match status" value="1"/>
</dbReference>